<dbReference type="Gene3D" id="1.10.10.10">
    <property type="entry name" value="Winged helix-like DNA-binding domain superfamily/Winged helix DNA-binding domain"/>
    <property type="match status" value="1"/>
</dbReference>
<evidence type="ECO:0000256" key="5">
    <source>
        <dbReference type="ARBA" id="ARBA00023204"/>
    </source>
</evidence>
<dbReference type="PROSITE" id="PS00374">
    <property type="entry name" value="MGMT"/>
    <property type="match status" value="1"/>
</dbReference>
<dbReference type="PANTHER" id="PTHR10815">
    <property type="entry name" value="METHYLATED-DNA--PROTEIN-CYSTEINE METHYLTRANSFERASE"/>
    <property type="match status" value="1"/>
</dbReference>
<protein>
    <submittedName>
        <fullName evidence="8">Methylated-DNA--[protein]-cysteine S-methyltransferase</fullName>
        <ecNumber evidence="8">2.1.1.63</ecNumber>
    </submittedName>
</protein>
<dbReference type="NCBIfam" id="TIGR00589">
    <property type="entry name" value="ogt"/>
    <property type="match status" value="1"/>
</dbReference>
<comment type="catalytic activity">
    <reaction evidence="6">
        <text>a 6-O-methyl-2'-deoxyguanosine in DNA + L-cysteinyl-[protein] = S-methyl-L-cysteinyl-[protein] + a 2'-deoxyguanosine in DNA</text>
        <dbReference type="Rhea" id="RHEA:24000"/>
        <dbReference type="Rhea" id="RHEA-COMP:10131"/>
        <dbReference type="Rhea" id="RHEA-COMP:10132"/>
        <dbReference type="Rhea" id="RHEA-COMP:11367"/>
        <dbReference type="Rhea" id="RHEA-COMP:11368"/>
        <dbReference type="ChEBI" id="CHEBI:29950"/>
        <dbReference type="ChEBI" id="CHEBI:82612"/>
        <dbReference type="ChEBI" id="CHEBI:85445"/>
        <dbReference type="ChEBI" id="CHEBI:85448"/>
        <dbReference type="EC" id="2.1.1.63"/>
    </reaction>
</comment>
<organism evidence="8 9">
    <name type="scientific">Nitratireductor arenosus</name>
    <dbReference type="NCBI Taxonomy" id="2682096"/>
    <lineage>
        <taxon>Bacteria</taxon>
        <taxon>Pseudomonadati</taxon>
        <taxon>Pseudomonadota</taxon>
        <taxon>Alphaproteobacteria</taxon>
        <taxon>Hyphomicrobiales</taxon>
        <taxon>Phyllobacteriaceae</taxon>
        <taxon>Nitratireductor</taxon>
    </lineage>
</organism>
<dbReference type="GO" id="GO:0032259">
    <property type="term" value="P:methylation"/>
    <property type="evidence" value="ECO:0007669"/>
    <property type="project" value="UniProtKB-KW"/>
</dbReference>
<evidence type="ECO:0000256" key="3">
    <source>
        <dbReference type="ARBA" id="ARBA00022679"/>
    </source>
</evidence>
<keyword evidence="5" id="KW-0234">DNA repair</keyword>
<gene>
    <name evidence="8" type="ORF">GN330_07210</name>
</gene>
<dbReference type="SUPFAM" id="SSF46767">
    <property type="entry name" value="Methylated DNA-protein cysteine methyltransferase, C-terminal domain"/>
    <property type="match status" value="1"/>
</dbReference>
<dbReference type="PANTHER" id="PTHR10815:SF5">
    <property type="entry name" value="METHYLATED-DNA--PROTEIN-CYSTEINE METHYLTRANSFERASE"/>
    <property type="match status" value="1"/>
</dbReference>
<dbReference type="InterPro" id="IPR036388">
    <property type="entry name" value="WH-like_DNA-bd_sf"/>
</dbReference>
<evidence type="ECO:0000256" key="4">
    <source>
        <dbReference type="ARBA" id="ARBA00022763"/>
    </source>
</evidence>
<accession>A0A844QCQ6</accession>
<dbReference type="SUPFAM" id="SSF53155">
    <property type="entry name" value="Methylated DNA-protein cysteine methyltransferase domain"/>
    <property type="match status" value="1"/>
</dbReference>
<evidence type="ECO:0000259" key="7">
    <source>
        <dbReference type="Pfam" id="PF01035"/>
    </source>
</evidence>
<keyword evidence="9" id="KW-1185">Reference proteome</keyword>
<evidence type="ECO:0000256" key="2">
    <source>
        <dbReference type="ARBA" id="ARBA00022603"/>
    </source>
</evidence>
<dbReference type="CDD" id="cd06445">
    <property type="entry name" value="ATase"/>
    <property type="match status" value="1"/>
</dbReference>
<comment type="catalytic activity">
    <reaction evidence="1">
        <text>a 4-O-methyl-thymidine in DNA + L-cysteinyl-[protein] = a thymidine in DNA + S-methyl-L-cysteinyl-[protein]</text>
        <dbReference type="Rhea" id="RHEA:53428"/>
        <dbReference type="Rhea" id="RHEA-COMP:10131"/>
        <dbReference type="Rhea" id="RHEA-COMP:10132"/>
        <dbReference type="Rhea" id="RHEA-COMP:13555"/>
        <dbReference type="Rhea" id="RHEA-COMP:13556"/>
        <dbReference type="ChEBI" id="CHEBI:29950"/>
        <dbReference type="ChEBI" id="CHEBI:82612"/>
        <dbReference type="ChEBI" id="CHEBI:137386"/>
        <dbReference type="ChEBI" id="CHEBI:137387"/>
        <dbReference type="EC" id="2.1.1.63"/>
    </reaction>
</comment>
<dbReference type="GO" id="GO:0006281">
    <property type="term" value="P:DNA repair"/>
    <property type="evidence" value="ECO:0007669"/>
    <property type="project" value="UniProtKB-KW"/>
</dbReference>
<keyword evidence="2 8" id="KW-0489">Methyltransferase</keyword>
<dbReference type="GO" id="GO:0003908">
    <property type="term" value="F:methylated-DNA-[protein]-cysteine S-methyltransferase activity"/>
    <property type="evidence" value="ECO:0007669"/>
    <property type="project" value="UniProtKB-EC"/>
</dbReference>
<sequence length="190" mass="19772">MAGEAGWTVFETGLGLFGIAWTGQGLCRVCLPDSDRAGLSRRVARAAPPGSGPVPIETVRPGWVRGLIADIRRYAAGEACDFSAVPLDLAGVPPFHRAIYRETLKLEFGAVATYGELAARAGSPGAAREVGQAMARNPVPLVVPCHRVLAAGRRLGGFSAPGGGDAKLRMLALEGVRLGPPQPDQASFAF</sequence>
<keyword evidence="3 8" id="KW-0808">Transferase</keyword>
<dbReference type="EC" id="2.1.1.63" evidence="8"/>
<proteinExistence type="predicted"/>
<dbReference type="RefSeq" id="WP_156712035.1">
    <property type="nucleotide sequence ID" value="NZ_WPHG01000002.1"/>
</dbReference>
<evidence type="ECO:0000313" key="8">
    <source>
        <dbReference type="EMBL" id="MVA97035.1"/>
    </source>
</evidence>
<dbReference type="Pfam" id="PF01035">
    <property type="entry name" value="DNA_binding_1"/>
    <property type="match status" value="1"/>
</dbReference>
<reference evidence="8 9" key="1">
    <citation type="submission" date="2019-12" db="EMBL/GenBank/DDBJ databases">
        <title>Nitratireductor arenosus sp. nov., Isolated from sea sand, Jeju island, South Korea.</title>
        <authorList>
            <person name="Kim W."/>
        </authorList>
    </citation>
    <scope>NUCLEOTIDE SEQUENCE [LARGE SCALE GENOMIC DNA]</scope>
    <source>
        <strain evidence="8 9">CAU 1489</strain>
    </source>
</reference>
<dbReference type="InterPro" id="IPR001497">
    <property type="entry name" value="MethylDNA_cys_MeTrfase_AS"/>
</dbReference>
<dbReference type="InterPro" id="IPR036631">
    <property type="entry name" value="MGMT_N_sf"/>
</dbReference>
<feature type="domain" description="Methylated-DNA-[protein]-cysteine S-methyltransferase DNA binding" evidence="7">
    <location>
        <begin position="94"/>
        <end position="176"/>
    </location>
</feature>
<evidence type="ECO:0000256" key="6">
    <source>
        <dbReference type="ARBA" id="ARBA00049348"/>
    </source>
</evidence>
<evidence type="ECO:0000313" key="9">
    <source>
        <dbReference type="Proteomes" id="UP000463224"/>
    </source>
</evidence>
<dbReference type="Proteomes" id="UP000463224">
    <property type="component" value="Unassembled WGS sequence"/>
</dbReference>
<evidence type="ECO:0000256" key="1">
    <source>
        <dbReference type="ARBA" id="ARBA00001286"/>
    </source>
</evidence>
<dbReference type="AlphaFoldDB" id="A0A844QCQ6"/>
<keyword evidence="4" id="KW-0227">DNA damage</keyword>
<name>A0A844QCQ6_9HYPH</name>
<dbReference type="InterPro" id="IPR014048">
    <property type="entry name" value="MethylDNA_cys_MeTrfase_DNA-bd"/>
</dbReference>
<dbReference type="EMBL" id="WPHG01000002">
    <property type="protein sequence ID" value="MVA97035.1"/>
    <property type="molecule type" value="Genomic_DNA"/>
</dbReference>
<comment type="caution">
    <text evidence="8">The sequence shown here is derived from an EMBL/GenBank/DDBJ whole genome shotgun (WGS) entry which is preliminary data.</text>
</comment>
<dbReference type="InterPro" id="IPR036217">
    <property type="entry name" value="MethylDNA_cys_MeTrfase_DNAb"/>
</dbReference>